<keyword evidence="3" id="KW-1185">Reference proteome</keyword>
<dbReference type="AlphaFoldDB" id="E1RGY0"/>
<feature type="compositionally biased region" description="Basic and acidic residues" evidence="1">
    <location>
        <begin position="28"/>
        <end position="61"/>
    </location>
</feature>
<organism evidence="2 3">
    <name type="scientific">Methanolacinia petrolearia (strain DSM 11571 / OCM 486 / SEBR 4847)</name>
    <name type="common">Methanoplanus petrolearius</name>
    <dbReference type="NCBI Taxonomy" id="679926"/>
    <lineage>
        <taxon>Archaea</taxon>
        <taxon>Methanobacteriati</taxon>
        <taxon>Methanobacteriota</taxon>
        <taxon>Stenosarchaea group</taxon>
        <taxon>Methanomicrobia</taxon>
        <taxon>Methanomicrobiales</taxon>
        <taxon>Methanomicrobiaceae</taxon>
        <taxon>Methanolacinia</taxon>
    </lineage>
</organism>
<dbReference type="Proteomes" id="UP000006565">
    <property type="component" value="Chromosome"/>
</dbReference>
<name>E1RGY0_METP4</name>
<dbReference type="KEGG" id="mpi:Mpet_2766"/>
<feature type="region of interest" description="Disordered" evidence="1">
    <location>
        <begin position="1"/>
        <end position="254"/>
    </location>
</feature>
<feature type="compositionally biased region" description="Basic and acidic residues" evidence="1">
    <location>
        <begin position="202"/>
        <end position="214"/>
    </location>
</feature>
<dbReference type="GeneID" id="9745261"/>
<dbReference type="EMBL" id="CP002117">
    <property type="protein sequence ID" value="ADN37509.1"/>
    <property type="molecule type" value="Genomic_DNA"/>
</dbReference>
<reference evidence="2 3" key="1">
    <citation type="journal article" date="2010" name="Stand. Genomic Sci.">
        <title>Complete genome sequence of Methanoplanus petrolearius type strain (SEBR 4847).</title>
        <authorList>
            <person name="Brambilla E."/>
            <person name="Djao O.D."/>
            <person name="Daligault H."/>
            <person name="Lapidus A."/>
            <person name="Lucas S."/>
            <person name="Hammon N."/>
            <person name="Nolan M."/>
            <person name="Tice H."/>
            <person name="Cheng J.F."/>
            <person name="Han C."/>
            <person name="Tapia R."/>
            <person name="Goodwin L."/>
            <person name="Pitluck S."/>
            <person name="Liolios K."/>
            <person name="Ivanova N."/>
            <person name="Mavromatis K."/>
            <person name="Mikhailova N."/>
            <person name="Pati A."/>
            <person name="Chen A."/>
            <person name="Palaniappan K."/>
            <person name="Land M."/>
            <person name="Hauser L."/>
            <person name="Chang Y.J."/>
            <person name="Jeffries C.D."/>
            <person name="Rohde M."/>
            <person name="Spring S."/>
            <person name="Sikorski J."/>
            <person name="Goker M."/>
            <person name="Woyke T."/>
            <person name="Bristow J."/>
            <person name="Eisen J.A."/>
            <person name="Markowitz V."/>
            <person name="Hugenholtz P."/>
            <person name="Kyrpides N.C."/>
            <person name="Klenk H.P."/>
        </authorList>
    </citation>
    <scope>NUCLEOTIDE SEQUENCE [LARGE SCALE GENOMIC DNA]</scope>
    <source>
        <strain evidence="3">DSM 11571 / OCM 486 / SEBR 4847</strain>
    </source>
</reference>
<feature type="compositionally biased region" description="Basic and acidic residues" evidence="1">
    <location>
        <begin position="229"/>
        <end position="240"/>
    </location>
</feature>
<sequence>MPHEKIISGDFDGDGVEGHRKKITGGEFPRKEREEHDFGQVVKKEEKVESRQERSKTKESNDPFYTGFGSAKPRDEKVSQKSSVIGGDSDIFDTGFGSATQKKREKMVSAGRVSSGKRGDEYSRPVKKVEKSSSFDSDEMDELFESPERSFAKEPEQEKERKKGSRLDKDPFYTGFGYTDQRGKDSPADGGLFPEGDTLPEMPEKELVPKRWSDEESSEEEPEPAEAAPEEKAKTEENPKRQSVLTRDDDDLFS</sequence>
<proteinExistence type="predicted"/>
<feature type="compositionally biased region" description="Acidic residues" evidence="1">
    <location>
        <begin position="136"/>
        <end position="145"/>
    </location>
</feature>
<evidence type="ECO:0000256" key="1">
    <source>
        <dbReference type="SAM" id="MobiDB-lite"/>
    </source>
</evidence>
<dbReference type="OrthoDB" id="111444at2157"/>
<gene>
    <name evidence="2" type="ordered locus">Mpet_2766</name>
</gene>
<dbReference type="RefSeq" id="WP_013330682.1">
    <property type="nucleotide sequence ID" value="NC_014507.1"/>
</dbReference>
<dbReference type="HOGENOM" id="CLU_1021622_0_0_2"/>
<feature type="compositionally biased region" description="Acidic residues" evidence="1">
    <location>
        <begin position="215"/>
        <end position="224"/>
    </location>
</feature>
<evidence type="ECO:0000313" key="2">
    <source>
        <dbReference type="EMBL" id="ADN37509.1"/>
    </source>
</evidence>
<feature type="compositionally biased region" description="Basic and acidic residues" evidence="1">
    <location>
        <begin position="146"/>
        <end position="171"/>
    </location>
</feature>
<protein>
    <submittedName>
        <fullName evidence="2">Uncharacterized protein</fullName>
    </submittedName>
</protein>
<evidence type="ECO:0000313" key="3">
    <source>
        <dbReference type="Proteomes" id="UP000006565"/>
    </source>
</evidence>
<feature type="compositionally biased region" description="Basic and acidic residues" evidence="1">
    <location>
        <begin position="117"/>
        <end position="133"/>
    </location>
</feature>
<accession>E1RGY0</accession>